<dbReference type="SUPFAM" id="SSF54171">
    <property type="entry name" value="DNA-binding domain"/>
    <property type="match status" value="1"/>
</dbReference>
<keyword evidence="2" id="KW-0805">Transcription regulation</keyword>
<evidence type="ECO:0000313" key="8">
    <source>
        <dbReference type="EMBL" id="GFY51877.1"/>
    </source>
</evidence>
<evidence type="ECO:0000256" key="1">
    <source>
        <dbReference type="ARBA" id="ARBA00004123"/>
    </source>
</evidence>
<evidence type="ECO:0000313" key="9">
    <source>
        <dbReference type="Proteomes" id="UP000886998"/>
    </source>
</evidence>
<dbReference type="CDD" id="cd01396">
    <property type="entry name" value="MeCP2_MBD"/>
    <property type="match status" value="1"/>
</dbReference>
<comment type="caution">
    <text evidence="8">The sequence shown here is derived from an EMBL/GenBank/DDBJ whole genome shotgun (WGS) entry which is preliminary data.</text>
</comment>
<name>A0A8X6XDQ1_9ARAC</name>
<dbReference type="AlphaFoldDB" id="A0A8X6XDQ1"/>
<evidence type="ECO:0000256" key="2">
    <source>
        <dbReference type="ARBA" id="ARBA00023015"/>
    </source>
</evidence>
<feature type="region of interest" description="Disordered" evidence="6">
    <location>
        <begin position="1"/>
        <end position="20"/>
    </location>
</feature>
<dbReference type="GO" id="GO:0005654">
    <property type="term" value="C:nucleoplasm"/>
    <property type="evidence" value="ECO:0007669"/>
    <property type="project" value="UniProtKB-ARBA"/>
</dbReference>
<reference evidence="8" key="1">
    <citation type="submission" date="2020-08" db="EMBL/GenBank/DDBJ databases">
        <title>Multicomponent nature underlies the extraordinary mechanical properties of spider dragline silk.</title>
        <authorList>
            <person name="Kono N."/>
            <person name="Nakamura H."/>
            <person name="Mori M."/>
            <person name="Yoshida Y."/>
            <person name="Ohtoshi R."/>
            <person name="Malay A.D."/>
            <person name="Moran D.A.P."/>
            <person name="Tomita M."/>
            <person name="Numata K."/>
            <person name="Arakawa K."/>
        </authorList>
    </citation>
    <scope>NUCLEOTIDE SEQUENCE</scope>
</reference>
<feature type="domain" description="MBD" evidence="7">
    <location>
        <begin position="71"/>
        <end position="142"/>
    </location>
</feature>
<dbReference type="Gene3D" id="3.30.890.10">
    <property type="entry name" value="Methyl-cpg-binding Protein 2, Chain A"/>
    <property type="match status" value="1"/>
</dbReference>
<proteinExistence type="predicted"/>
<evidence type="ECO:0000259" key="7">
    <source>
        <dbReference type="PROSITE" id="PS50982"/>
    </source>
</evidence>
<gene>
    <name evidence="8" type="primary">MBD4</name>
    <name evidence="8" type="ORF">TNIN_126361</name>
</gene>
<comment type="subcellular location">
    <subcellularLocation>
        <location evidence="1">Nucleus</location>
    </subcellularLocation>
</comment>
<dbReference type="Proteomes" id="UP000886998">
    <property type="component" value="Unassembled WGS sequence"/>
</dbReference>
<evidence type="ECO:0000256" key="4">
    <source>
        <dbReference type="ARBA" id="ARBA00023163"/>
    </source>
</evidence>
<dbReference type="PROSITE" id="PS50982">
    <property type="entry name" value="MBD"/>
    <property type="match status" value="1"/>
</dbReference>
<sequence>MHENGKKEVTRALKEVGPDFDRDPVTPKLKRIFTNKDHLSIERVELRLRIQFRGSGVKEGPAGAMSFNEHNTNVDKGNCAVPEGWKREIRKRKSGKTKGKYDIYFYNPDNKMFRSKKALQRYLNEVASKLDLNAFDFTVPKDGESSAEKKMHEEESRNDTYEEKEGHIDSSISSLMVRPNFVSAFSSETNASTTANLVRPMISI</sequence>
<protein>
    <submittedName>
        <fullName evidence="8">Methyl-CpG-binding domain protein 4</fullName>
    </submittedName>
</protein>
<evidence type="ECO:0000256" key="6">
    <source>
        <dbReference type="SAM" id="MobiDB-lite"/>
    </source>
</evidence>
<evidence type="ECO:0000256" key="5">
    <source>
        <dbReference type="ARBA" id="ARBA00023242"/>
    </source>
</evidence>
<organism evidence="8 9">
    <name type="scientific">Trichonephila inaurata madagascariensis</name>
    <dbReference type="NCBI Taxonomy" id="2747483"/>
    <lineage>
        <taxon>Eukaryota</taxon>
        <taxon>Metazoa</taxon>
        <taxon>Ecdysozoa</taxon>
        <taxon>Arthropoda</taxon>
        <taxon>Chelicerata</taxon>
        <taxon>Arachnida</taxon>
        <taxon>Araneae</taxon>
        <taxon>Araneomorphae</taxon>
        <taxon>Entelegynae</taxon>
        <taxon>Araneoidea</taxon>
        <taxon>Nephilidae</taxon>
        <taxon>Trichonephila</taxon>
        <taxon>Trichonephila inaurata</taxon>
    </lineage>
</organism>
<dbReference type="InterPro" id="IPR016177">
    <property type="entry name" value="DNA-bd_dom_sf"/>
</dbReference>
<feature type="region of interest" description="Disordered" evidence="6">
    <location>
        <begin position="142"/>
        <end position="165"/>
    </location>
</feature>
<dbReference type="PANTHER" id="PTHR12396">
    <property type="entry name" value="METHYL-CPG BINDING PROTEIN, MBD"/>
    <property type="match status" value="1"/>
</dbReference>
<dbReference type="SMART" id="SM00391">
    <property type="entry name" value="MBD"/>
    <property type="match status" value="1"/>
</dbReference>
<keyword evidence="9" id="KW-1185">Reference proteome</keyword>
<keyword evidence="3" id="KW-0238">DNA-binding</keyword>
<dbReference type="OrthoDB" id="161570at2759"/>
<keyword evidence="4" id="KW-0804">Transcription</keyword>
<dbReference type="GO" id="GO:0003677">
    <property type="term" value="F:DNA binding"/>
    <property type="evidence" value="ECO:0007669"/>
    <property type="project" value="UniProtKB-KW"/>
</dbReference>
<evidence type="ECO:0000256" key="3">
    <source>
        <dbReference type="ARBA" id="ARBA00023125"/>
    </source>
</evidence>
<keyword evidence="5" id="KW-0539">Nucleus</keyword>
<dbReference type="PANTHER" id="PTHR12396:SF61">
    <property type="match status" value="1"/>
</dbReference>
<dbReference type="EMBL" id="BMAV01008349">
    <property type="protein sequence ID" value="GFY51877.1"/>
    <property type="molecule type" value="Genomic_DNA"/>
</dbReference>
<dbReference type="InterPro" id="IPR001739">
    <property type="entry name" value="Methyl_CpG_DNA-bd"/>
</dbReference>
<dbReference type="Pfam" id="PF01429">
    <property type="entry name" value="MBD"/>
    <property type="match status" value="1"/>
</dbReference>
<accession>A0A8X6XDQ1</accession>